<reference evidence="8 9" key="1">
    <citation type="journal article" date="2015" name="BMC Genomics">
        <title>Comparative genomics of Fructobacillus spp. and Leuconostoc spp. reveals niche-specific evolution of Fructobacillus spp.</title>
        <authorList>
            <person name="Endo A."/>
            <person name="Tanizawa Y."/>
            <person name="Tanaka N."/>
            <person name="Maeno S."/>
            <person name="Kumar H."/>
            <person name="Shiwa Y."/>
            <person name="Okada S."/>
            <person name="Yoshikawa H."/>
            <person name="Dicks L."/>
            <person name="Nakagawa J."/>
            <person name="Arita M."/>
        </authorList>
    </citation>
    <scope>NUCLEOTIDE SEQUENCE [LARGE SCALE GENOMIC DNA]</scope>
    <source>
        <strain evidence="8 9">JCM 12225</strain>
    </source>
</reference>
<dbReference type="InterPro" id="IPR041891">
    <property type="entry name" value="Alpha_CA_prokaryot-like"/>
</dbReference>
<keyword evidence="5" id="KW-0456">Lyase</keyword>
<sequence length="217" mass="24611">MEKLDYRFQSAWTYTTPSSWESPIAIESGSVTTKEPWQIDWTGLKTSPIRKNTELNGDQFYSQGTLVLNGQSWTLIRFHFHDGAEHLVDGSRQDGEVHLVFQNGAGQTMVVGAFLTQSDQVPVQFQPLFTLAKKDLDIQHLLPADRSSAYTYLGTLTTPPLQKDIQWLILQEPLAVHSQDLAQLKQAYPHNYRDCQPLNKRVVEEHQLVTDSVVQSS</sequence>
<evidence type="ECO:0000256" key="5">
    <source>
        <dbReference type="ARBA" id="ARBA00023239"/>
    </source>
</evidence>
<evidence type="ECO:0000256" key="1">
    <source>
        <dbReference type="ARBA" id="ARBA00010718"/>
    </source>
</evidence>
<dbReference type="Proteomes" id="UP000253891">
    <property type="component" value="Unassembled WGS sequence"/>
</dbReference>
<dbReference type="InterPro" id="IPR036398">
    <property type="entry name" value="CA_dom_sf"/>
</dbReference>
<dbReference type="InterPro" id="IPR001148">
    <property type="entry name" value="CA_dom"/>
</dbReference>
<evidence type="ECO:0000256" key="3">
    <source>
        <dbReference type="ARBA" id="ARBA00022723"/>
    </source>
</evidence>
<dbReference type="OrthoDB" id="5327615at2"/>
<gene>
    <name evidence="8" type="primary">cah</name>
    <name evidence="8" type="ORF">FFIC_030010</name>
</gene>
<comment type="similarity">
    <text evidence="1">Belongs to the alpha-carbonic anhydrase family.</text>
</comment>
<comment type="catalytic activity">
    <reaction evidence="6">
        <text>hydrogencarbonate + H(+) = CO2 + H2O</text>
        <dbReference type="Rhea" id="RHEA:10748"/>
        <dbReference type="ChEBI" id="CHEBI:15377"/>
        <dbReference type="ChEBI" id="CHEBI:15378"/>
        <dbReference type="ChEBI" id="CHEBI:16526"/>
        <dbReference type="ChEBI" id="CHEBI:17544"/>
        <dbReference type="EC" id="4.2.1.1"/>
    </reaction>
</comment>
<dbReference type="Gene3D" id="3.10.200.10">
    <property type="entry name" value="Alpha carbonic anhydrase"/>
    <property type="match status" value="1"/>
</dbReference>
<dbReference type="GO" id="GO:0008270">
    <property type="term" value="F:zinc ion binding"/>
    <property type="evidence" value="ECO:0007669"/>
    <property type="project" value="InterPro"/>
</dbReference>
<dbReference type="InterPro" id="IPR023561">
    <property type="entry name" value="Carbonic_anhydrase_a-class"/>
</dbReference>
<keyword evidence="3" id="KW-0479">Metal-binding</keyword>
<dbReference type="SUPFAM" id="SSF51069">
    <property type="entry name" value="Carbonic anhydrase"/>
    <property type="match status" value="1"/>
</dbReference>
<name>A0A0K8MF09_9LACO</name>
<evidence type="ECO:0000256" key="6">
    <source>
        <dbReference type="ARBA" id="ARBA00048348"/>
    </source>
</evidence>
<organism evidence="8 9">
    <name type="scientific">Fructobacillus ficulneus</name>
    <dbReference type="NCBI Taxonomy" id="157463"/>
    <lineage>
        <taxon>Bacteria</taxon>
        <taxon>Bacillati</taxon>
        <taxon>Bacillota</taxon>
        <taxon>Bacilli</taxon>
        <taxon>Lactobacillales</taxon>
        <taxon>Lactobacillaceae</taxon>
        <taxon>Fructobacillus</taxon>
    </lineage>
</organism>
<dbReference type="EC" id="4.2.1.1" evidence="2"/>
<protein>
    <recommendedName>
        <fullName evidence="2">carbonic anhydrase</fullName>
        <ecNumber evidence="2">4.2.1.1</ecNumber>
    </recommendedName>
</protein>
<dbReference type="PROSITE" id="PS51144">
    <property type="entry name" value="ALPHA_CA_2"/>
    <property type="match status" value="1"/>
</dbReference>
<accession>A0A0K8MF09</accession>
<dbReference type="PANTHER" id="PTHR18952:SF265">
    <property type="entry name" value="CARBONIC ANHYDRASE"/>
    <property type="match status" value="1"/>
</dbReference>
<dbReference type="SMART" id="SM01057">
    <property type="entry name" value="Carb_anhydrase"/>
    <property type="match status" value="1"/>
</dbReference>
<dbReference type="PANTHER" id="PTHR18952">
    <property type="entry name" value="CARBONIC ANHYDRASE"/>
    <property type="match status" value="1"/>
</dbReference>
<proteinExistence type="inferred from homology"/>
<evidence type="ECO:0000313" key="8">
    <source>
        <dbReference type="EMBL" id="GAO99121.1"/>
    </source>
</evidence>
<dbReference type="RefSeq" id="WP_061992555.1">
    <property type="nucleotide sequence ID" value="NZ_DF967980.1"/>
</dbReference>
<dbReference type="AlphaFoldDB" id="A0A0K8MF09"/>
<keyword evidence="4" id="KW-0862">Zinc</keyword>
<dbReference type="CDD" id="cd03124">
    <property type="entry name" value="alpha_CA_prokaryotic_like"/>
    <property type="match status" value="1"/>
</dbReference>
<evidence type="ECO:0000256" key="2">
    <source>
        <dbReference type="ARBA" id="ARBA00012925"/>
    </source>
</evidence>
<dbReference type="Pfam" id="PF00194">
    <property type="entry name" value="Carb_anhydrase"/>
    <property type="match status" value="1"/>
</dbReference>
<dbReference type="STRING" id="157463.GCA_001047075_00025"/>
<evidence type="ECO:0000313" key="9">
    <source>
        <dbReference type="Proteomes" id="UP000253891"/>
    </source>
</evidence>
<dbReference type="EMBL" id="DF967980">
    <property type="protein sequence ID" value="GAO99121.1"/>
    <property type="molecule type" value="Genomic_DNA"/>
</dbReference>
<keyword evidence="9" id="KW-1185">Reference proteome</keyword>
<evidence type="ECO:0000259" key="7">
    <source>
        <dbReference type="PROSITE" id="PS51144"/>
    </source>
</evidence>
<feature type="domain" description="Alpha-carbonic anhydrase" evidence="7">
    <location>
        <begin position="2"/>
        <end position="207"/>
    </location>
</feature>
<dbReference type="GO" id="GO:0004089">
    <property type="term" value="F:carbonate dehydratase activity"/>
    <property type="evidence" value="ECO:0007669"/>
    <property type="project" value="UniProtKB-EC"/>
</dbReference>
<evidence type="ECO:0000256" key="4">
    <source>
        <dbReference type="ARBA" id="ARBA00022833"/>
    </source>
</evidence>